<sequence>IVLIFSYLSELDEEADILEAKEDATTVDTGRLPLDTVSLIKDSKYSTPNLDTIMSIYFLDAIAEITRLEFNN</sequence>
<protein>
    <submittedName>
        <fullName evidence="1">5077_t:CDS:1</fullName>
    </submittedName>
</protein>
<evidence type="ECO:0000313" key="2">
    <source>
        <dbReference type="Proteomes" id="UP000789860"/>
    </source>
</evidence>
<reference evidence="1" key="1">
    <citation type="submission" date="2021-06" db="EMBL/GenBank/DDBJ databases">
        <authorList>
            <person name="Kallberg Y."/>
            <person name="Tangrot J."/>
            <person name="Rosling A."/>
        </authorList>
    </citation>
    <scope>NUCLEOTIDE SEQUENCE</scope>
    <source>
        <strain evidence="1">AU212A</strain>
    </source>
</reference>
<feature type="non-terminal residue" evidence="1">
    <location>
        <position position="1"/>
    </location>
</feature>
<evidence type="ECO:0000313" key="1">
    <source>
        <dbReference type="EMBL" id="CAG8700604.1"/>
    </source>
</evidence>
<dbReference type="EMBL" id="CAJVPM010039349">
    <property type="protein sequence ID" value="CAG8700604.1"/>
    <property type="molecule type" value="Genomic_DNA"/>
</dbReference>
<dbReference type="Proteomes" id="UP000789860">
    <property type="component" value="Unassembled WGS sequence"/>
</dbReference>
<proteinExistence type="predicted"/>
<accession>A0ACA9PC41</accession>
<keyword evidence="2" id="KW-1185">Reference proteome</keyword>
<gene>
    <name evidence="1" type="ORF">SCALOS_LOCUS10481</name>
</gene>
<comment type="caution">
    <text evidence="1">The sequence shown here is derived from an EMBL/GenBank/DDBJ whole genome shotgun (WGS) entry which is preliminary data.</text>
</comment>
<feature type="non-terminal residue" evidence="1">
    <location>
        <position position="72"/>
    </location>
</feature>
<organism evidence="1 2">
    <name type="scientific">Scutellospora calospora</name>
    <dbReference type="NCBI Taxonomy" id="85575"/>
    <lineage>
        <taxon>Eukaryota</taxon>
        <taxon>Fungi</taxon>
        <taxon>Fungi incertae sedis</taxon>
        <taxon>Mucoromycota</taxon>
        <taxon>Glomeromycotina</taxon>
        <taxon>Glomeromycetes</taxon>
        <taxon>Diversisporales</taxon>
        <taxon>Gigasporaceae</taxon>
        <taxon>Scutellospora</taxon>
    </lineage>
</organism>
<name>A0ACA9PC41_9GLOM</name>